<organism evidence="1">
    <name type="scientific">marine sediment metagenome</name>
    <dbReference type="NCBI Taxonomy" id="412755"/>
    <lineage>
        <taxon>unclassified sequences</taxon>
        <taxon>metagenomes</taxon>
        <taxon>ecological metagenomes</taxon>
    </lineage>
</organism>
<proteinExistence type="predicted"/>
<comment type="caution">
    <text evidence="1">The sequence shown here is derived from an EMBL/GenBank/DDBJ whole genome shotgun (WGS) entry which is preliminary data.</text>
</comment>
<dbReference type="EMBL" id="BARV01028341">
    <property type="protein sequence ID" value="GAI33293.1"/>
    <property type="molecule type" value="Genomic_DNA"/>
</dbReference>
<dbReference type="NCBIfam" id="TIGR04255">
    <property type="entry name" value="sporadTIGR04255"/>
    <property type="match status" value="1"/>
</dbReference>
<dbReference type="AlphaFoldDB" id="X1MPN3"/>
<sequence>MIFNISNKSEIEQSGNKKLGSIIDIDVYLKENGNTIIDQFDSILKDAHIKEKELFFSLLKEDFLKEFNPEY</sequence>
<name>X1MPN3_9ZZZZ</name>
<dbReference type="InterPro" id="IPR026349">
    <property type="entry name" value="CHP04255"/>
</dbReference>
<accession>X1MPN3</accession>
<gene>
    <name evidence="1" type="ORF">S06H3_45403</name>
</gene>
<reference evidence="1" key="1">
    <citation type="journal article" date="2014" name="Front. Microbiol.">
        <title>High frequency of phylogenetically diverse reductive dehalogenase-homologous genes in deep subseafloor sedimentary metagenomes.</title>
        <authorList>
            <person name="Kawai M."/>
            <person name="Futagami T."/>
            <person name="Toyoda A."/>
            <person name="Takaki Y."/>
            <person name="Nishi S."/>
            <person name="Hori S."/>
            <person name="Arai W."/>
            <person name="Tsubouchi T."/>
            <person name="Morono Y."/>
            <person name="Uchiyama I."/>
            <person name="Ito T."/>
            <person name="Fujiyama A."/>
            <person name="Inagaki F."/>
            <person name="Takami H."/>
        </authorList>
    </citation>
    <scope>NUCLEOTIDE SEQUENCE</scope>
    <source>
        <strain evidence="1">Expedition CK06-06</strain>
    </source>
</reference>
<protein>
    <submittedName>
        <fullName evidence="1">Uncharacterized protein</fullName>
    </submittedName>
</protein>
<evidence type="ECO:0000313" key="1">
    <source>
        <dbReference type="EMBL" id="GAI33293.1"/>
    </source>
</evidence>